<keyword evidence="1" id="KW-1133">Transmembrane helix</keyword>
<proteinExistence type="predicted"/>
<dbReference type="KEGG" id="vg:80535770"/>
<name>A0A3G2JTV7_9ABAC</name>
<gene>
    <name evidence="2" type="primary">se14</name>
    <name evidence="2" type="ORF">SENV_ORF14</name>
</gene>
<dbReference type="EMBL" id="MH370144">
    <property type="protein sequence ID" value="AYN44974.1"/>
    <property type="molecule type" value="Genomic_DNA"/>
</dbReference>
<feature type="transmembrane region" description="Helical" evidence="1">
    <location>
        <begin position="65"/>
        <end position="83"/>
    </location>
</feature>
<evidence type="ECO:0000313" key="3">
    <source>
        <dbReference type="Proteomes" id="UP000676073"/>
    </source>
</evidence>
<dbReference type="RefSeq" id="YP_010797778.1">
    <property type="nucleotide sequence ID" value="NC_076246.1"/>
</dbReference>
<protein>
    <submittedName>
        <fullName evidence="2">Se14</fullName>
    </submittedName>
</protein>
<keyword evidence="3" id="KW-1185">Reference proteome</keyword>
<keyword evidence="1" id="KW-0472">Membrane</keyword>
<organism evidence="2 3">
    <name type="scientific">Spodoptera exigua multiple nucleopolyhedrovirus</name>
    <dbReference type="NCBI Taxonomy" id="10454"/>
    <lineage>
        <taxon>Viruses</taxon>
        <taxon>Viruses incertae sedis</taxon>
        <taxon>Naldaviricetes</taxon>
        <taxon>Lefavirales</taxon>
        <taxon>Baculoviridae</taxon>
        <taxon>Alphabaculovirus</taxon>
    </lineage>
</organism>
<evidence type="ECO:0000256" key="1">
    <source>
        <dbReference type="SAM" id="Phobius"/>
    </source>
</evidence>
<reference evidence="2 3" key="1">
    <citation type="submission" date="2018-05" db="EMBL/GenBank/DDBJ databases">
        <title>The genome sequence of a novel Spodoptera exigua multiple nucleopolyhedrovirus, SeMNPV-QD, isolated from Qingdao, China.</title>
        <authorList>
            <person name="Chen Y."/>
            <person name="Qi B."/>
            <person name="Zheng G."/>
            <person name="Zhang Y."/>
            <person name="Li C."/>
        </authorList>
    </citation>
    <scope>NUCLEOTIDE SEQUENCE [LARGE SCALE GENOMIC DNA]</scope>
    <source>
        <strain evidence="2">SeMNPV-QD</strain>
    </source>
</reference>
<evidence type="ECO:0000313" key="2">
    <source>
        <dbReference type="EMBL" id="AYN44974.1"/>
    </source>
</evidence>
<dbReference type="GeneID" id="80535770"/>
<keyword evidence="1" id="KW-0812">Transmembrane</keyword>
<accession>A0A3G2JTV7</accession>
<dbReference type="Proteomes" id="UP000676073">
    <property type="component" value="Segment"/>
</dbReference>
<sequence length="127" mass="14936">MTFDNLTLTFDNLTLQNTLDDETTTDTIQNKNNLNYEEDLNKIFSLIIRELAKNENNDFGMTTKIILGILVFMAFFTLKTKIYRLSTCLRRKKQRKINTEEDNSSEALEKITIKEINYNHNEFNTIV</sequence>